<proteinExistence type="inferred from homology"/>
<dbReference type="GO" id="GO:0003712">
    <property type="term" value="F:transcription coregulator activity"/>
    <property type="evidence" value="ECO:0007669"/>
    <property type="project" value="InterPro"/>
</dbReference>
<comment type="subcellular location">
    <subcellularLocation>
        <location evidence="1">Nucleus</location>
    </subcellularLocation>
</comment>
<keyword evidence="7" id="KW-0539">Nucleus</keyword>
<protein>
    <recommendedName>
        <fullName evidence="3">Mediator of RNA polymerase II transcription subunit 6</fullName>
    </recommendedName>
    <alternativeName>
        <fullName evidence="9">Mediator complex subunit 6</fullName>
    </alternativeName>
</protein>
<name>A0A922CYT7_MANSE</name>
<dbReference type="Gene3D" id="3.10.450.580">
    <property type="entry name" value="Mediator complex, subunit Med6"/>
    <property type="match status" value="1"/>
</dbReference>
<feature type="compositionally biased region" description="Basic and acidic residues" evidence="10">
    <location>
        <begin position="216"/>
        <end position="227"/>
    </location>
</feature>
<dbReference type="InterPro" id="IPR007018">
    <property type="entry name" value="Mediator_Med6"/>
</dbReference>
<dbReference type="InterPro" id="IPR038566">
    <property type="entry name" value="Mediator_Med6_sf"/>
</dbReference>
<gene>
    <name evidence="11" type="ORF">O3G_MSEX013147</name>
</gene>
<comment type="caution">
    <text evidence="11">The sequence shown here is derived from an EMBL/GenBank/DDBJ whole genome shotgun (WGS) entry which is preliminary data.</text>
</comment>
<dbReference type="PANTHER" id="PTHR13104">
    <property type="entry name" value="MED-6-RELATED"/>
    <property type="match status" value="1"/>
</dbReference>
<dbReference type="GO" id="GO:0016592">
    <property type="term" value="C:mediator complex"/>
    <property type="evidence" value="ECO:0007669"/>
    <property type="project" value="InterPro"/>
</dbReference>
<dbReference type="Proteomes" id="UP000791440">
    <property type="component" value="Unassembled WGS sequence"/>
</dbReference>
<evidence type="ECO:0000256" key="7">
    <source>
        <dbReference type="ARBA" id="ARBA00023242"/>
    </source>
</evidence>
<comment type="similarity">
    <text evidence="2">Belongs to the Mediator complex subunit 6 family.</text>
</comment>
<dbReference type="EMBL" id="JH668826">
    <property type="protein sequence ID" value="KAG6462258.1"/>
    <property type="molecule type" value="Genomic_DNA"/>
</dbReference>
<dbReference type="Pfam" id="PF04934">
    <property type="entry name" value="Med6"/>
    <property type="match status" value="1"/>
</dbReference>
<accession>A0A922CYT7</accession>
<evidence type="ECO:0000256" key="10">
    <source>
        <dbReference type="SAM" id="MobiDB-lite"/>
    </source>
</evidence>
<keyword evidence="5" id="KW-0010">Activator</keyword>
<sequence length="278" mass="31441">MMPGRIGNLPISAENPLGLSWHDSAWIPLLNPTNIMDYFSERSNPFFDRTCNNEVVKMQRLSMDQLQNMTGLEYILLHVQEPILYVIRKQHRHSPTQATPLADYYIIAGIVYQAPDLASVLNSRLLSAVHHLQCSFEETMSYSRYHPSKGYWWDFKANKPGQSAPKEVSSAPKEEPSTLFQRQRVDMLLAELMRQFPLPVSQTTPNQTNGVTVKTENTDGKAGDKSTDGNVNNITIKQEPVDPSSSDMTNGSLQGHSEIKTEIKQENMKPPPEKKTRL</sequence>
<evidence type="ECO:0000256" key="8">
    <source>
        <dbReference type="ARBA" id="ARBA00025687"/>
    </source>
</evidence>
<evidence type="ECO:0000256" key="2">
    <source>
        <dbReference type="ARBA" id="ARBA00007526"/>
    </source>
</evidence>
<keyword evidence="12" id="KW-1185">Reference proteome</keyword>
<dbReference type="OrthoDB" id="344220at2759"/>
<dbReference type="FunFam" id="3.10.450.580:FF:000001">
    <property type="entry name" value="Mediator of RNA polymerase II transcription subunit 6"/>
    <property type="match status" value="1"/>
</dbReference>
<feature type="compositionally biased region" description="Basic and acidic residues" evidence="10">
    <location>
        <begin position="257"/>
        <end position="278"/>
    </location>
</feature>
<evidence type="ECO:0000256" key="9">
    <source>
        <dbReference type="ARBA" id="ARBA00031259"/>
    </source>
</evidence>
<reference evidence="11" key="2">
    <citation type="submission" date="2020-12" db="EMBL/GenBank/DDBJ databases">
        <authorList>
            <person name="Kanost M."/>
        </authorList>
    </citation>
    <scope>NUCLEOTIDE SEQUENCE</scope>
</reference>
<evidence type="ECO:0000256" key="6">
    <source>
        <dbReference type="ARBA" id="ARBA00023163"/>
    </source>
</evidence>
<feature type="compositionally biased region" description="Polar residues" evidence="10">
    <location>
        <begin position="200"/>
        <end position="215"/>
    </location>
</feature>
<dbReference type="InterPro" id="IPR016820">
    <property type="entry name" value="Mediator_Med6_met/pln"/>
</dbReference>
<organism evidence="11 12">
    <name type="scientific">Manduca sexta</name>
    <name type="common">Tobacco hawkmoth</name>
    <name type="synonym">Tobacco hornworm</name>
    <dbReference type="NCBI Taxonomy" id="7130"/>
    <lineage>
        <taxon>Eukaryota</taxon>
        <taxon>Metazoa</taxon>
        <taxon>Ecdysozoa</taxon>
        <taxon>Arthropoda</taxon>
        <taxon>Hexapoda</taxon>
        <taxon>Insecta</taxon>
        <taxon>Pterygota</taxon>
        <taxon>Neoptera</taxon>
        <taxon>Endopterygota</taxon>
        <taxon>Lepidoptera</taxon>
        <taxon>Glossata</taxon>
        <taxon>Ditrysia</taxon>
        <taxon>Bombycoidea</taxon>
        <taxon>Sphingidae</taxon>
        <taxon>Sphinginae</taxon>
        <taxon>Sphingini</taxon>
        <taxon>Manduca</taxon>
    </lineage>
</organism>
<feature type="compositionally biased region" description="Polar residues" evidence="10">
    <location>
        <begin position="243"/>
        <end position="255"/>
    </location>
</feature>
<evidence type="ECO:0000256" key="3">
    <source>
        <dbReference type="ARBA" id="ARBA00020634"/>
    </source>
</evidence>
<evidence type="ECO:0000313" key="11">
    <source>
        <dbReference type="EMBL" id="KAG6462258.1"/>
    </source>
</evidence>
<keyword evidence="6" id="KW-0804">Transcription</keyword>
<dbReference type="AlphaFoldDB" id="A0A922CYT7"/>
<keyword evidence="4" id="KW-0805">Transcription regulation</keyword>
<dbReference type="GO" id="GO:0005654">
    <property type="term" value="C:nucleoplasm"/>
    <property type="evidence" value="ECO:0007669"/>
    <property type="project" value="UniProtKB-ARBA"/>
</dbReference>
<evidence type="ECO:0000256" key="5">
    <source>
        <dbReference type="ARBA" id="ARBA00023159"/>
    </source>
</evidence>
<evidence type="ECO:0000256" key="4">
    <source>
        <dbReference type="ARBA" id="ARBA00023015"/>
    </source>
</evidence>
<feature type="region of interest" description="Disordered" evidence="10">
    <location>
        <begin position="200"/>
        <end position="278"/>
    </location>
</feature>
<evidence type="ECO:0000256" key="1">
    <source>
        <dbReference type="ARBA" id="ARBA00004123"/>
    </source>
</evidence>
<reference evidence="11" key="1">
    <citation type="journal article" date="2016" name="Insect Biochem. Mol. Biol.">
        <title>Multifaceted biological insights from a draft genome sequence of the tobacco hornworm moth, Manduca sexta.</title>
        <authorList>
            <person name="Kanost M.R."/>
            <person name="Arrese E.L."/>
            <person name="Cao X."/>
            <person name="Chen Y.R."/>
            <person name="Chellapilla S."/>
            <person name="Goldsmith M.R."/>
            <person name="Grosse-Wilde E."/>
            <person name="Heckel D.G."/>
            <person name="Herndon N."/>
            <person name="Jiang H."/>
            <person name="Papanicolaou A."/>
            <person name="Qu J."/>
            <person name="Soulages J.L."/>
            <person name="Vogel H."/>
            <person name="Walters J."/>
            <person name="Waterhouse R.M."/>
            <person name="Ahn S.J."/>
            <person name="Almeida F.C."/>
            <person name="An C."/>
            <person name="Aqrawi P."/>
            <person name="Bretschneider A."/>
            <person name="Bryant W.B."/>
            <person name="Bucks S."/>
            <person name="Chao H."/>
            <person name="Chevignon G."/>
            <person name="Christen J.M."/>
            <person name="Clarke D.F."/>
            <person name="Dittmer N.T."/>
            <person name="Ferguson L.C.F."/>
            <person name="Garavelou S."/>
            <person name="Gordon K.H.J."/>
            <person name="Gunaratna R.T."/>
            <person name="Han Y."/>
            <person name="Hauser F."/>
            <person name="He Y."/>
            <person name="Heidel-Fischer H."/>
            <person name="Hirsh A."/>
            <person name="Hu Y."/>
            <person name="Jiang H."/>
            <person name="Kalra D."/>
            <person name="Klinner C."/>
            <person name="Konig C."/>
            <person name="Kovar C."/>
            <person name="Kroll A.R."/>
            <person name="Kuwar S.S."/>
            <person name="Lee S.L."/>
            <person name="Lehman R."/>
            <person name="Li K."/>
            <person name="Li Z."/>
            <person name="Liang H."/>
            <person name="Lovelace S."/>
            <person name="Lu Z."/>
            <person name="Mansfield J.H."/>
            <person name="McCulloch K.J."/>
            <person name="Mathew T."/>
            <person name="Morton B."/>
            <person name="Muzny D.M."/>
            <person name="Neunemann D."/>
            <person name="Ongeri F."/>
            <person name="Pauchet Y."/>
            <person name="Pu L.L."/>
            <person name="Pyrousis I."/>
            <person name="Rao X.J."/>
            <person name="Redding A."/>
            <person name="Roesel C."/>
            <person name="Sanchez-Gracia A."/>
            <person name="Schaack S."/>
            <person name="Shukla A."/>
            <person name="Tetreau G."/>
            <person name="Wang Y."/>
            <person name="Xiong G.H."/>
            <person name="Traut W."/>
            <person name="Walsh T.K."/>
            <person name="Worley K.C."/>
            <person name="Wu D."/>
            <person name="Wu W."/>
            <person name="Wu Y.Q."/>
            <person name="Zhang X."/>
            <person name="Zou Z."/>
            <person name="Zucker H."/>
            <person name="Briscoe A.D."/>
            <person name="Burmester T."/>
            <person name="Clem R.J."/>
            <person name="Feyereisen R."/>
            <person name="Grimmelikhuijzen C.J.P."/>
            <person name="Hamodrakas S.J."/>
            <person name="Hansson B.S."/>
            <person name="Huguet E."/>
            <person name="Jermiin L.S."/>
            <person name="Lan Q."/>
            <person name="Lehman H.K."/>
            <person name="Lorenzen M."/>
            <person name="Merzendorfer H."/>
            <person name="Michalopoulos I."/>
            <person name="Morton D.B."/>
            <person name="Muthukrishnan S."/>
            <person name="Oakeshott J.G."/>
            <person name="Palmer W."/>
            <person name="Park Y."/>
            <person name="Passarelli A.L."/>
            <person name="Rozas J."/>
            <person name="Schwartz L.M."/>
            <person name="Smith W."/>
            <person name="Southgate A."/>
            <person name="Vilcinskas A."/>
            <person name="Vogt R."/>
            <person name="Wang P."/>
            <person name="Werren J."/>
            <person name="Yu X.Q."/>
            <person name="Zhou J.J."/>
            <person name="Brown S.J."/>
            <person name="Scherer S.E."/>
            <person name="Richards S."/>
            <person name="Blissard G.W."/>
        </authorList>
    </citation>
    <scope>NUCLEOTIDE SEQUENCE</scope>
</reference>
<comment type="function">
    <text evidence="8">Component of the Mediator complex, a coactivator involved in the regulated transcription of nearly all RNA polymerase II-dependent genes. Mediator functions as a bridge to convey information from gene-specific regulatory proteins to the basal RNA polymerase II transcription machinery. Mediator is recruited to promoters by direct interactions with regulatory proteins and serves as a scaffold for the assembly of a functional preinitiation complex with RNA polymerase II and the general transcription factors.</text>
</comment>
<dbReference type="GO" id="GO:0006357">
    <property type="term" value="P:regulation of transcription by RNA polymerase II"/>
    <property type="evidence" value="ECO:0007669"/>
    <property type="project" value="InterPro"/>
</dbReference>
<dbReference type="PIRSF" id="PIRSF023869">
    <property type="entry name" value="Mediator_MED6_meta/pln"/>
    <property type="match status" value="1"/>
</dbReference>
<evidence type="ECO:0000313" key="12">
    <source>
        <dbReference type="Proteomes" id="UP000791440"/>
    </source>
</evidence>